<dbReference type="InterPro" id="IPR007860">
    <property type="entry name" value="DNA_mmatch_repair_MutS_con_dom"/>
</dbReference>
<dbReference type="InterPro" id="IPR036678">
    <property type="entry name" value="MutS_con_dom_sf"/>
</dbReference>
<dbReference type="SMART" id="SM00534">
    <property type="entry name" value="MUTSac"/>
    <property type="match status" value="1"/>
</dbReference>
<feature type="compositionally biased region" description="Polar residues" evidence="8">
    <location>
        <begin position="27"/>
        <end position="49"/>
    </location>
</feature>
<dbReference type="Gene3D" id="1.10.1420.10">
    <property type="match status" value="2"/>
</dbReference>
<dbReference type="GO" id="GO:0006298">
    <property type="term" value="P:mismatch repair"/>
    <property type="evidence" value="ECO:0007669"/>
    <property type="project" value="InterPro"/>
</dbReference>
<feature type="compositionally biased region" description="Basic residues" evidence="8">
    <location>
        <begin position="163"/>
        <end position="179"/>
    </location>
</feature>
<evidence type="ECO:0000256" key="1">
    <source>
        <dbReference type="ARBA" id="ARBA00006271"/>
    </source>
</evidence>
<feature type="compositionally biased region" description="Acidic residues" evidence="8">
    <location>
        <begin position="131"/>
        <end position="157"/>
    </location>
</feature>
<dbReference type="InterPro" id="IPR027417">
    <property type="entry name" value="P-loop_NTPase"/>
</dbReference>
<accession>A0A8S9X7Y2</accession>
<keyword evidence="11" id="KW-1185">Reference proteome</keyword>
<dbReference type="InterPro" id="IPR017261">
    <property type="entry name" value="DNA_mismatch_repair_MutS/MSH"/>
</dbReference>
<dbReference type="Pfam" id="PF05188">
    <property type="entry name" value="MutS_II"/>
    <property type="match status" value="1"/>
</dbReference>
<dbReference type="Pfam" id="PF05192">
    <property type="entry name" value="MutS_III"/>
    <property type="match status" value="1"/>
</dbReference>
<evidence type="ECO:0000256" key="3">
    <source>
        <dbReference type="ARBA" id="ARBA00022763"/>
    </source>
</evidence>
<dbReference type="FunFam" id="3.40.1170.10:FF:000002">
    <property type="entry name" value="DNA mismatch repair protein"/>
    <property type="match status" value="1"/>
</dbReference>
<dbReference type="SUPFAM" id="SSF52540">
    <property type="entry name" value="P-loop containing nucleoside triphosphate hydrolases"/>
    <property type="match status" value="1"/>
</dbReference>
<evidence type="ECO:0000256" key="5">
    <source>
        <dbReference type="ARBA" id="ARBA00023125"/>
    </source>
</evidence>
<reference evidence="10" key="1">
    <citation type="journal article" date="2021" name="Mol. Ecol. Resour.">
        <title>Apolygus lucorum genome provides insights into omnivorousness and mesophyll feeding.</title>
        <authorList>
            <person name="Liu Y."/>
            <person name="Liu H."/>
            <person name="Wang H."/>
            <person name="Huang T."/>
            <person name="Liu B."/>
            <person name="Yang B."/>
            <person name="Yin L."/>
            <person name="Li B."/>
            <person name="Zhang Y."/>
            <person name="Zhang S."/>
            <person name="Jiang F."/>
            <person name="Zhang X."/>
            <person name="Ren Y."/>
            <person name="Wang B."/>
            <person name="Wang S."/>
            <person name="Lu Y."/>
            <person name="Wu K."/>
            <person name="Fan W."/>
            <person name="Wang G."/>
        </authorList>
    </citation>
    <scope>NUCLEOTIDE SEQUENCE</scope>
    <source>
        <strain evidence="10">12Hb</strain>
    </source>
</reference>
<dbReference type="NCBIfam" id="NF003810">
    <property type="entry name" value="PRK05399.1"/>
    <property type="match status" value="1"/>
</dbReference>
<dbReference type="SUPFAM" id="SSF55271">
    <property type="entry name" value="DNA repair protein MutS, domain I"/>
    <property type="match status" value="1"/>
</dbReference>
<keyword evidence="2 6" id="KW-0547">Nucleotide-binding</keyword>
<dbReference type="InterPro" id="IPR007861">
    <property type="entry name" value="DNA_mismatch_repair_MutS_clamp"/>
</dbReference>
<evidence type="ECO:0000256" key="4">
    <source>
        <dbReference type="ARBA" id="ARBA00022840"/>
    </source>
</evidence>
<keyword evidence="3 6" id="KW-0227">DNA damage</keyword>
<dbReference type="EMBL" id="WIXP02000009">
    <property type="protein sequence ID" value="KAF6205210.1"/>
    <property type="molecule type" value="Genomic_DNA"/>
</dbReference>
<dbReference type="SMART" id="SM00533">
    <property type="entry name" value="MUTSd"/>
    <property type="match status" value="1"/>
</dbReference>
<dbReference type="Gene3D" id="3.40.50.300">
    <property type="entry name" value="P-loop containing nucleotide triphosphate hydrolases"/>
    <property type="match status" value="1"/>
</dbReference>
<dbReference type="InterPro" id="IPR036187">
    <property type="entry name" value="DNA_mismatch_repair_MutS_sf"/>
</dbReference>
<dbReference type="PROSITE" id="PS00486">
    <property type="entry name" value="DNA_MISMATCH_REPAIR_2"/>
    <property type="match status" value="1"/>
</dbReference>
<comment type="caution">
    <text evidence="10">The sequence shown here is derived from an EMBL/GenBank/DDBJ whole genome shotgun (WGS) entry which is preliminary data.</text>
</comment>
<evidence type="ECO:0000313" key="10">
    <source>
        <dbReference type="EMBL" id="KAF6205210.1"/>
    </source>
</evidence>
<dbReference type="InterPro" id="IPR045076">
    <property type="entry name" value="MutS"/>
</dbReference>
<evidence type="ECO:0000313" key="11">
    <source>
        <dbReference type="Proteomes" id="UP000466442"/>
    </source>
</evidence>
<dbReference type="InterPro" id="IPR016151">
    <property type="entry name" value="DNA_mismatch_repair_MutS_N"/>
</dbReference>
<dbReference type="PIRSF" id="PIRSF037677">
    <property type="entry name" value="DNA_mis_repair_Msh6"/>
    <property type="match status" value="1"/>
</dbReference>
<evidence type="ECO:0000259" key="9">
    <source>
        <dbReference type="PROSITE" id="PS00486"/>
    </source>
</evidence>
<dbReference type="Gene3D" id="3.30.420.110">
    <property type="entry name" value="MutS, connector domain"/>
    <property type="match status" value="1"/>
</dbReference>
<protein>
    <recommendedName>
        <fullName evidence="6">DNA mismatch repair protein</fullName>
    </recommendedName>
</protein>
<comment type="function">
    <text evidence="6 7">Component of the post-replicative DNA mismatch repair system (MMR).</text>
</comment>
<dbReference type="GO" id="GO:0032301">
    <property type="term" value="C:MutSalpha complex"/>
    <property type="evidence" value="ECO:0007669"/>
    <property type="project" value="TreeGrafter"/>
</dbReference>
<name>A0A8S9X7Y2_APOLU</name>
<feature type="compositionally biased region" description="Polar residues" evidence="8">
    <location>
        <begin position="61"/>
        <end position="72"/>
    </location>
</feature>
<dbReference type="GO" id="GO:0140664">
    <property type="term" value="F:ATP-dependent DNA damage sensor activity"/>
    <property type="evidence" value="ECO:0007669"/>
    <property type="project" value="InterPro"/>
</dbReference>
<dbReference type="InterPro" id="IPR007695">
    <property type="entry name" value="DNA_mismatch_repair_MutS-lik_N"/>
</dbReference>
<feature type="domain" description="DNA mismatch repair proteins mutS family" evidence="9">
    <location>
        <begin position="1036"/>
        <end position="1052"/>
    </location>
</feature>
<dbReference type="Pfam" id="PF00488">
    <property type="entry name" value="MutS_V"/>
    <property type="match status" value="1"/>
</dbReference>
<gene>
    <name evidence="10" type="ORF">GE061_019377</name>
</gene>
<evidence type="ECO:0000256" key="6">
    <source>
        <dbReference type="PIRNR" id="PIRNR037677"/>
    </source>
</evidence>
<organism evidence="10 11">
    <name type="scientific">Apolygus lucorum</name>
    <name type="common">Small green plant bug</name>
    <name type="synonym">Lygocoris lucorum</name>
    <dbReference type="NCBI Taxonomy" id="248454"/>
    <lineage>
        <taxon>Eukaryota</taxon>
        <taxon>Metazoa</taxon>
        <taxon>Ecdysozoa</taxon>
        <taxon>Arthropoda</taxon>
        <taxon>Hexapoda</taxon>
        <taxon>Insecta</taxon>
        <taxon>Pterygota</taxon>
        <taxon>Neoptera</taxon>
        <taxon>Paraneoptera</taxon>
        <taxon>Hemiptera</taxon>
        <taxon>Heteroptera</taxon>
        <taxon>Panheteroptera</taxon>
        <taxon>Cimicomorpha</taxon>
        <taxon>Miridae</taxon>
        <taxon>Mirini</taxon>
        <taxon>Apolygus</taxon>
    </lineage>
</organism>
<keyword evidence="6 7" id="KW-0234">DNA repair</keyword>
<dbReference type="Pfam" id="PF01624">
    <property type="entry name" value="MutS_I"/>
    <property type="match status" value="1"/>
</dbReference>
<dbReference type="GO" id="GO:0005524">
    <property type="term" value="F:ATP binding"/>
    <property type="evidence" value="ECO:0007669"/>
    <property type="project" value="UniProtKB-UniRule"/>
</dbReference>
<dbReference type="InterPro" id="IPR000432">
    <property type="entry name" value="DNA_mismatch_repair_MutS_C"/>
</dbReference>
<dbReference type="GO" id="GO:0030983">
    <property type="term" value="F:mismatched DNA binding"/>
    <property type="evidence" value="ECO:0007669"/>
    <property type="project" value="UniProtKB-UniRule"/>
</dbReference>
<feature type="region of interest" description="Disordered" evidence="8">
    <location>
        <begin position="1"/>
        <end position="214"/>
    </location>
</feature>
<dbReference type="InterPro" id="IPR007696">
    <property type="entry name" value="DNA_mismatch_repair_MutS_core"/>
</dbReference>
<evidence type="ECO:0000256" key="2">
    <source>
        <dbReference type="ARBA" id="ARBA00022741"/>
    </source>
</evidence>
<keyword evidence="4 6" id="KW-0067">ATP-binding</keyword>
<dbReference type="AlphaFoldDB" id="A0A8S9X7Y2"/>
<proteinExistence type="inferred from homology"/>
<evidence type="ECO:0000256" key="7">
    <source>
        <dbReference type="RuleBase" id="RU003756"/>
    </source>
</evidence>
<comment type="similarity">
    <text evidence="1 6 7">Belongs to the DNA mismatch repair MutS family.</text>
</comment>
<dbReference type="Pfam" id="PF05190">
    <property type="entry name" value="MutS_IV"/>
    <property type="match status" value="1"/>
</dbReference>
<keyword evidence="5 6" id="KW-0238">DNA-binding</keyword>
<feature type="compositionally biased region" description="Acidic residues" evidence="8">
    <location>
        <begin position="100"/>
        <end position="122"/>
    </location>
</feature>
<dbReference type="FunFam" id="1.10.1420.10:FF:000005">
    <property type="entry name" value="DNA mismatch repair protein"/>
    <property type="match status" value="1"/>
</dbReference>
<dbReference type="PANTHER" id="PTHR11361">
    <property type="entry name" value="DNA MISMATCH REPAIR PROTEIN MUTS FAMILY MEMBER"/>
    <property type="match status" value="1"/>
</dbReference>
<dbReference type="SUPFAM" id="SSF53150">
    <property type="entry name" value="DNA repair protein MutS, domain II"/>
    <property type="match status" value="1"/>
</dbReference>
<evidence type="ECO:0000256" key="8">
    <source>
        <dbReference type="SAM" id="MobiDB-lite"/>
    </source>
</evidence>
<dbReference type="SUPFAM" id="SSF48334">
    <property type="entry name" value="DNA repair protein MutS, domain III"/>
    <property type="match status" value="1"/>
</dbReference>
<dbReference type="OrthoDB" id="121051at2759"/>
<dbReference type="Proteomes" id="UP000466442">
    <property type="component" value="Linkage Group LG9"/>
</dbReference>
<sequence>MSQKNTLFKYFSKSPAPRLSQGDARTPNGNGEITSSDSSQKRPTPSNKDVATPKSSKKPNGGTTNGRSTGKSVSAKKNGKSTKTPNEEKKSKPRKRILEEPQEEEPMDDSVEDPLDDLEDHDDSYVPDGSGSEDEESEGSGEDEDREPSADEENEESPDNKSSKRKRIKEPNRSSKKVKVSTPSAKAKSTPGKMSLNVSSSTPETGKSSFEEDGQNWTHLKNEFLKPGKIKDASGRSPSDPDYDCRTLYVPKDFILEQTPGMRQWWDLKAKHYDCILFFKVGKFYELYHWDAVTAVKELNLTFMRGAFAHCGFPEIAYGRFSAQLVDKGYKVARVEQTETPDMMDKRVKKMYKPTKFDKVVKREICQLTTKGTRVFTVADGEAREAQSAYLLAIMEKEIDNTKSTYGVCFVDTSIGVFHIGQFDDDRHSSRLRTLIATYPPVQVLHERNQLSKRTNQILSNAVASALKEALTPESEFWTATDTLIKISERKYFEEGIPETLKSFVGEEDVLGLTASADSELGVRCLGAIIWFLTRGFLDFQLLTLAKFEVYTPIFISRLPEEQKEKITLKNMVLDAITLKNLNIVDNGQGGSIGTLLHRIDNCSTPFGKRLLRHWMCSPSTSIQTIRARQAALKILRENTGLLSDLGTVLAKVPDLERLFNRIYAQSSKGLQDSHPDNRAIMFEEKIYSKRKILEFIAVLDGFASLQRAALLMQECKPCDDSELLVQCSHFPNHMTPGLFPDLEEHLNFFKKAFDRDEAEKEGRIIPSAGVDPEYDQAMEEMKEIEKETKKYLAQQCAQFSCKVVYVGKDKTRFQLEIPDSKVSKVSDDYELVGQRKGFKKFSTAETKSFLERQMAAEDLKLNVLASLRKRIFTRFIEKYEDWYAAIECMSTLDVLMSLATYSLSIEGDVCIPVFKEVDKVDQPFVNLVNGKFPCVTSEEDFIPNDTKLGDDGSASLLLLTGPNMGGKSTLMRQLGLLVIMAQMGCMIPAESLELTPVDRIFTRIGAQDDIMSGESTFFVELCETASILNNASAHSLVLVDELGRGTSTYDGTAIAAAVLQELSRMKCRTIFSTHYHTLVGSIKDNSGIALGHMSCMVETEEEDENGQEETVTFLYKLAEGACPKSYGFNAARLAGIPSHIIRSGSAKAKLLEEQALNRKVFRSIFSGTSPTAAIASL</sequence>
<dbReference type="PANTHER" id="PTHR11361:SF148">
    <property type="entry name" value="DNA MISMATCH REPAIR PROTEIN MSH6"/>
    <property type="match status" value="1"/>
</dbReference>
<dbReference type="Gene3D" id="3.40.1170.10">
    <property type="entry name" value="DNA repair protein MutS, domain I"/>
    <property type="match status" value="1"/>
</dbReference>
<feature type="compositionally biased region" description="Polar residues" evidence="8">
    <location>
        <begin position="196"/>
        <end position="208"/>
    </location>
</feature>